<proteinExistence type="predicted"/>
<dbReference type="AlphaFoldDB" id="A0AAD6RMR5"/>
<dbReference type="Proteomes" id="UP001164929">
    <property type="component" value="Chromosome 1"/>
</dbReference>
<gene>
    <name evidence="1" type="ORF">NC653_002030</name>
</gene>
<name>A0AAD6RMR5_9ROSI</name>
<sequence>MAGEGEQGVLVRGGTRPTPSVLGVADVASTSRRAVALPVLSLLHGKMEIQLEWRRQSGGKTTGTGRIEGISANVPRRVQEWFQRRHSSRAKEEGCSSICLSCESLWVSSGHPVIDLHSNYVVGSFVRTLFNGYDSPF</sequence>
<evidence type="ECO:0000313" key="1">
    <source>
        <dbReference type="EMBL" id="KAJ7011806.1"/>
    </source>
</evidence>
<comment type="caution">
    <text evidence="1">The sequence shown here is derived from an EMBL/GenBank/DDBJ whole genome shotgun (WGS) entry which is preliminary data.</text>
</comment>
<protein>
    <submittedName>
        <fullName evidence="1">Uncharacterized protein</fullName>
    </submittedName>
</protein>
<accession>A0AAD6RMR5</accession>
<reference evidence="1 2" key="1">
    <citation type="journal article" date="2023" name="Mol. Ecol. Resour.">
        <title>Chromosome-level genome assembly of a triploid poplar Populus alba 'Berolinensis'.</title>
        <authorList>
            <person name="Chen S."/>
            <person name="Yu Y."/>
            <person name="Wang X."/>
            <person name="Wang S."/>
            <person name="Zhang T."/>
            <person name="Zhou Y."/>
            <person name="He R."/>
            <person name="Meng N."/>
            <person name="Wang Y."/>
            <person name="Liu W."/>
            <person name="Liu Z."/>
            <person name="Liu J."/>
            <person name="Guo Q."/>
            <person name="Huang H."/>
            <person name="Sederoff R.R."/>
            <person name="Wang G."/>
            <person name="Qu G."/>
            <person name="Chen S."/>
        </authorList>
    </citation>
    <scope>NUCLEOTIDE SEQUENCE [LARGE SCALE GENOMIC DNA]</scope>
    <source>
        <strain evidence="1">SC-2020</strain>
    </source>
</reference>
<keyword evidence="2" id="KW-1185">Reference proteome</keyword>
<dbReference type="EMBL" id="JAQIZT010000001">
    <property type="protein sequence ID" value="KAJ7011806.1"/>
    <property type="molecule type" value="Genomic_DNA"/>
</dbReference>
<evidence type="ECO:0000313" key="2">
    <source>
        <dbReference type="Proteomes" id="UP001164929"/>
    </source>
</evidence>
<organism evidence="1 2">
    <name type="scientific">Populus alba x Populus x berolinensis</name>
    <dbReference type="NCBI Taxonomy" id="444605"/>
    <lineage>
        <taxon>Eukaryota</taxon>
        <taxon>Viridiplantae</taxon>
        <taxon>Streptophyta</taxon>
        <taxon>Embryophyta</taxon>
        <taxon>Tracheophyta</taxon>
        <taxon>Spermatophyta</taxon>
        <taxon>Magnoliopsida</taxon>
        <taxon>eudicotyledons</taxon>
        <taxon>Gunneridae</taxon>
        <taxon>Pentapetalae</taxon>
        <taxon>rosids</taxon>
        <taxon>fabids</taxon>
        <taxon>Malpighiales</taxon>
        <taxon>Salicaceae</taxon>
        <taxon>Saliceae</taxon>
        <taxon>Populus</taxon>
    </lineage>
</organism>